<evidence type="ECO:0000313" key="2">
    <source>
        <dbReference type="EMBL" id="SEN86786.1"/>
    </source>
</evidence>
<dbReference type="InterPro" id="IPR051266">
    <property type="entry name" value="CLCR"/>
</dbReference>
<evidence type="ECO:0000313" key="3">
    <source>
        <dbReference type="Proteomes" id="UP000199585"/>
    </source>
</evidence>
<evidence type="ECO:0000259" key="1">
    <source>
        <dbReference type="PROSITE" id="PS50234"/>
    </source>
</evidence>
<dbReference type="PANTHER" id="PTHR10579">
    <property type="entry name" value="CALCIUM-ACTIVATED CHLORIDE CHANNEL REGULATOR"/>
    <property type="match status" value="1"/>
</dbReference>
<feature type="domain" description="VWFA" evidence="1">
    <location>
        <begin position="48"/>
        <end position="224"/>
    </location>
</feature>
<reference evidence="2 3" key="1">
    <citation type="submission" date="2016-10" db="EMBL/GenBank/DDBJ databases">
        <authorList>
            <person name="de Groot N.N."/>
        </authorList>
    </citation>
    <scope>NUCLEOTIDE SEQUENCE [LARGE SCALE GENOMIC DNA]</scope>
    <source>
        <strain evidence="2 3">DSM 16213</strain>
    </source>
</reference>
<dbReference type="SMART" id="SM00327">
    <property type="entry name" value="VWA"/>
    <property type="match status" value="1"/>
</dbReference>
<dbReference type="Proteomes" id="UP000199585">
    <property type="component" value="Unassembled WGS sequence"/>
</dbReference>
<keyword evidence="3" id="KW-1185">Reference proteome</keyword>
<dbReference type="PROSITE" id="PS50234">
    <property type="entry name" value="VWFA"/>
    <property type="match status" value="1"/>
</dbReference>
<accession>A0A1H8K2K9</accession>
<dbReference type="InterPro" id="IPR036465">
    <property type="entry name" value="vWFA_dom_sf"/>
</dbReference>
<dbReference type="AlphaFoldDB" id="A0A1H8K2K9"/>
<organism evidence="2 3">
    <name type="scientific">Loktanella fryxellensis</name>
    <dbReference type="NCBI Taxonomy" id="245187"/>
    <lineage>
        <taxon>Bacteria</taxon>
        <taxon>Pseudomonadati</taxon>
        <taxon>Pseudomonadota</taxon>
        <taxon>Alphaproteobacteria</taxon>
        <taxon>Rhodobacterales</taxon>
        <taxon>Roseobacteraceae</taxon>
        <taxon>Loktanella</taxon>
    </lineage>
</organism>
<dbReference type="EMBL" id="FOCI01000048">
    <property type="protein sequence ID" value="SEN86786.1"/>
    <property type="molecule type" value="Genomic_DNA"/>
</dbReference>
<dbReference type="InterPro" id="IPR002035">
    <property type="entry name" value="VWF_A"/>
</dbReference>
<dbReference type="STRING" id="245187.SAMN04488003_1486"/>
<dbReference type="Pfam" id="PF00092">
    <property type="entry name" value="VWA"/>
    <property type="match status" value="1"/>
</dbReference>
<proteinExistence type="predicted"/>
<dbReference type="SUPFAM" id="SSF53300">
    <property type="entry name" value="vWA-like"/>
    <property type="match status" value="1"/>
</dbReference>
<gene>
    <name evidence="2" type="ORF">SAMN04488003_1486</name>
</gene>
<dbReference type="PANTHER" id="PTHR10579:SF43">
    <property type="entry name" value="ZINC FINGER (C3HC4-TYPE RING FINGER) FAMILY PROTEIN"/>
    <property type="match status" value="1"/>
</dbReference>
<sequence length="442" mass="46872">MTTSELFLTAGFDRNLVWAEGGSVRYLVAKLEVQTAELQSRVERGPLNIALSIDASGSMSGGKLEAAKLASLGLLDRLNSRDRLTVVSFASDVVTHLKAAAMDDAGKRKARSAIGELSTRGMTNLSGGWFAAADAAAEAAERDASLTPRVVILSDGQANEGITDVEALAHHAGELRKRGVVTSTVGIGDGYDEALLAAIAENGGGRLHDAERTDEIGNVLLGEIGEAMAQLADGALLVLDLPAGIRAEPLGISGAEITAGQVTLPLGGLSAGLARTAVVRLICPSGQLATNLEVRVSATAIFSATGDRLRAAPTDCRLAFARGSENSAQTRDVERSLAAARAWHAHVVRYAALLNRDAEGDEAEKYLSREIKHFERYARDVPGGAEMIAELELIRSRAGRRWTERTRKEMVLQASMSLREGIDHRGAARASWSAYVEKEPET</sequence>
<dbReference type="RefSeq" id="WP_089905899.1">
    <property type="nucleotide sequence ID" value="NZ_FOCI01000048.1"/>
</dbReference>
<dbReference type="Gene3D" id="3.40.50.410">
    <property type="entry name" value="von Willebrand factor, type A domain"/>
    <property type="match status" value="1"/>
</dbReference>
<dbReference type="OrthoDB" id="9805121at2"/>
<name>A0A1H8K2K9_9RHOB</name>
<protein>
    <submittedName>
        <fullName evidence="2">Ca-activated chloride channel family protein</fullName>
    </submittedName>
</protein>